<accession>A0A7R7EQH6</accession>
<evidence type="ECO:0000313" key="11">
    <source>
        <dbReference type="EMBL" id="BCN32911.1"/>
    </source>
</evidence>
<keyword evidence="4 9" id="KW-0812">Transmembrane</keyword>
<evidence type="ECO:0000259" key="10">
    <source>
        <dbReference type="PROSITE" id="PS50111"/>
    </source>
</evidence>
<dbReference type="KEGG" id="ahb:bsdtb5_42060"/>
<evidence type="ECO:0000256" key="5">
    <source>
        <dbReference type="ARBA" id="ARBA00022989"/>
    </source>
</evidence>
<evidence type="ECO:0000256" key="6">
    <source>
        <dbReference type="ARBA" id="ARBA00023136"/>
    </source>
</evidence>
<protein>
    <submittedName>
        <fullName evidence="11">Methyl-accepting chemotaxis protein</fullName>
    </submittedName>
</protein>
<evidence type="ECO:0000256" key="4">
    <source>
        <dbReference type="ARBA" id="ARBA00022692"/>
    </source>
</evidence>
<sequence length="668" mass="74442">MKSIKTKIIIVCSSILLGSLIISSIINSTIAYSTLLNSINKENQVETDKYAEQINTWLSSKGQVIKTMQTSLPSIGMTQTDAITKLLINITGGTEDVTDVYYGYANKQFIDGSGWKPDANYDPTSREWYQIAKENDNICYAKPYFDLTKQAMAISVSAPVKENNMLSGVVSMDIGLQTLSKYMKEWAKNADDKYVFIVDKDNNVIVHPNKDYLPTKDKAVNLSSILSGAYKRAIDSKNLIKVRDYDHKEKYLVKSDITASGWKVIMVTPVSVYTKSINHMIYTSIIVILVALIITFIITYLFSKKFSNPIIKVEEYINRISDFELAKLDNDKEYERYSKQKDEIGKMSTAAILLRDNLVQIVKTLQDTSVLVTNQSHEVNQIFESNLTSLEGVALSISEISTAIEAQAEDSQVGIEKLSGLSEEIDHVIDDTKNIHETSRDMKEHSTRGYTYMKDLLQKMHSLSGMQHKTSDNVNMLAEKSSSISTISQTINDIAEQTNLLALNASIEAARAGENGKGFAVVAEEIRKLAEQTATATNGITQIIKEIQTEITVTIENMAEMEQSTNHCSSALDKTNQVFSEINVEVSNISNHIDRLHGSIENISMSRDDVLNTFSEISATSEEISSSSEEIAASVEEQKNNTNSMGVLIDTLNRTIGQLDQIVNRFQI</sequence>
<dbReference type="Pfam" id="PF00015">
    <property type="entry name" value="MCPsignal"/>
    <property type="match status" value="1"/>
</dbReference>
<evidence type="ECO:0000256" key="8">
    <source>
        <dbReference type="PROSITE-ProRule" id="PRU00284"/>
    </source>
</evidence>
<dbReference type="SMART" id="SM00283">
    <property type="entry name" value="MA"/>
    <property type="match status" value="1"/>
</dbReference>
<dbReference type="Gene3D" id="1.10.287.950">
    <property type="entry name" value="Methyl-accepting chemotaxis protein"/>
    <property type="match status" value="1"/>
</dbReference>
<feature type="domain" description="Methyl-accepting transducer" evidence="10">
    <location>
        <begin position="382"/>
        <end position="632"/>
    </location>
</feature>
<dbReference type="PANTHER" id="PTHR32089:SF112">
    <property type="entry name" value="LYSOZYME-LIKE PROTEIN-RELATED"/>
    <property type="match status" value="1"/>
</dbReference>
<dbReference type="GO" id="GO:0007165">
    <property type="term" value="P:signal transduction"/>
    <property type="evidence" value="ECO:0007669"/>
    <property type="project" value="UniProtKB-KW"/>
</dbReference>
<dbReference type="InterPro" id="IPR033479">
    <property type="entry name" value="dCache_1"/>
</dbReference>
<evidence type="ECO:0000256" key="3">
    <source>
        <dbReference type="ARBA" id="ARBA00022500"/>
    </source>
</evidence>
<dbReference type="EMBL" id="AP024169">
    <property type="protein sequence ID" value="BCN32911.1"/>
    <property type="molecule type" value="Genomic_DNA"/>
</dbReference>
<gene>
    <name evidence="11" type="ORF">bsdtb5_42060</name>
</gene>
<dbReference type="GO" id="GO:0005886">
    <property type="term" value="C:plasma membrane"/>
    <property type="evidence" value="ECO:0007669"/>
    <property type="project" value="UniProtKB-SubCell"/>
</dbReference>
<evidence type="ECO:0000256" key="7">
    <source>
        <dbReference type="ARBA" id="ARBA00023224"/>
    </source>
</evidence>
<keyword evidence="2" id="KW-1003">Cell membrane</keyword>
<feature type="transmembrane region" description="Helical" evidence="9">
    <location>
        <begin position="280"/>
        <end position="302"/>
    </location>
</feature>
<dbReference type="CDD" id="cd12913">
    <property type="entry name" value="PDC1_MCP_like"/>
    <property type="match status" value="1"/>
</dbReference>
<evidence type="ECO:0000256" key="2">
    <source>
        <dbReference type="ARBA" id="ARBA00022475"/>
    </source>
</evidence>
<reference evidence="11 12" key="1">
    <citation type="submission" date="2020-11" db="EMBL/GenBank/DDBJ databases">
        <title>Draft genome sequencing of a Lachnospiraceae strain isolated from anoxic soil subjected to BSD treatment.</title>
        <authorList>
            <person name="Uek A."/>
            <person name="Tonouchi A."/>
        </authorList>
    </citation>
    <scope>NUCLEOTIDE SEQUENCE [LARGE SCALE GENOMIC DNA]</scope>
    <source>
        <strain evidence="11 12">TB5</strain>
    </source>
</reference>
<dbReference type="InterPro" id="IPR004089">
    <property type="entry name" value="MCPsignal_dom"/>
</dbReference>
<keyword evidence="7 8" id="KW-0807">Transducer</keyword>
<comment type="subcellular location">
    <subcellularLocation>
        <location evidence="1">Cell membrane</location>
        <topology evidence="1">Multi-pass membrane protein</topology>
    </subcellularLocation>
</comment>
<dbReference type="SUPFAM" id="SSF58104">
    <property type="entry name" value="Methyl-accepting chemotaxis protein (MCP) signaling domain"/>
    <property type="match status" value="1"/>
</dbReference>
<dbReference type="AlphaFoldDB" id="A0A7R7EQH6"/>
<dbReference type="Gene3D" id="3.30.450.20">
    <property type="entry name" value="PAS domain"/>
    <property type="match status" value="2"/>
</dbReference>
<proteinExistence type="predicted"/>
<evidence type="ECO:0000313" key="12">
    <source>
        <dbReference type="Proteomes" id="UP000595897"/>
    </source>
</evidence>
<dbReference type="CDD" id="cd12912">
    <property type="entry name" value="PDC2_MCP_like"/>
    <property type="match status" value="1"/>
</dbReference>
<name>A0A7R7EQH6_9FIRM</name>
<dbReference type="InterPro" id="IPR029151">
    <property type="entry name" value="Sensor-like_sf"/>
</dbReference>
<dbReference type="SUPFAM" id="SSF103190">
    <property type="entry name" value="Sensory domain-like"/>
    <property type="match status" value="1"/>
</dbReference>
<dbReference type="RefSeq" id="WP_271713912.1">
    <property type="nucleotide sequence ID" value="NZ_AP024169.1"/>
</dbReference>
<dbReference type="Pfam" id="PF02743">
    <property type="entry name" value="dCache_1"/>
    <property type="match status" value="1"/>
</dbReference>
<keyword evidence="6 9" id="KW-0472">Membrane</keyword>
<evidence type="ECO:0000256" key="1">
    <source>
        <dbReference type="ARBA" id="ARBA00004651"/>
    </source>
</evidence>
<dbReference type="PROSITE" id="PS50111">
    <property type="entry name" value="CHEMOTAXIS_TRANSDUC_2"/>
    <property type="match status" value="1"/>
</dbReference>
<keyword evidence="5 9" id="KW-1133">Transmembrane helix</keyword>
<dbReference type="PANTHER" id="PTHR32089">
    <property type="entry name" value="METHYL-ACCEPTING CHEMOTAXIS PROTEIN MCPB"/>
    <property type="match status" value="1"/>
</dbReference>
<organism evidence="11 12">
    <name type="scientific">Anaeromicropila herbilytica</name>
    <dbReference type="NCBI Taxonomy" id="2785025"/>
    <lineage>
        <taxon>Bacteria</taxon>
        <taxon>Bacillati</taxon>
        <taxon>Bacillota</taxon>
        <taxon>Clostridia</taxon>
        <taxon>Lachnospirales</taxon>
        <taxon>Lachnospiraceae</taxon>
        <taxon>Anaeromicropila</taxon>
    </lineage>
</organism>
<keyword evidence="3" id="KW-0145">Chemotaxis</keyword>
<dbReference type="Gene3D" id="6.10.340.10">
    <property type="match status" value="1"/>
</dbReference>
<dbReference type="GO" id="GO:0006935">
    <property type="term" value="P:chemotaxis"/>
    <property type="evidence" value="ECO:0007669"/>
    <property type="project" value="UniProtKB-KW"/>
</dbReference>
<keyword evidence="12" id="KW-1185">Reference proteome</keyword>
<evidence type="ECO:0000256" key="9">
    <source>
        <dbReference type="SAM" id="Phobius"/>
    </source>
</evidence>
<dbReference type="Proteomes" id="UP000595897">
    <property type="component" value="Chromosome"/>
</dbReference>